<dbReference type="PANTHER" id="PTHR22952:SF175">
    <property type="entry name" value="PROTEIN ABSCISIC ACID-INSENSITIVE 5"/>
    <property type="match status" value="1"/>
</dbReference>
<feature type="domain" description="BZIP" evidence="5">
    <location>
        <begin position="145"/>
        <end position="160"/>
    </location>
</feature>
<dbReference type="PROSITE" id="PS00036">
    <property type="entry name" value="BZIP_BASIC"/>
    <property type="match status" value="1"/>
</dbReference>
<reference evidence="6" key="1">
    <citation type="journal article" date="2014" name="Science">
        <title>Structural and functional partitioning of bread wheat chromosome 3B.</title>
        <authorList>
            <person name="Choulet F."/>
            <person name="Alberti A."/>
            <person name="Theil S."/>
            <person name="Glover N."/>
            <person name="Barbe V."/>
            <person name="Daron J."/>
            <person name="Pingault L."/>
            <person name="Sourdille P."/>
            <person name="Couloux A."/>
            <person name="Paux E."/>
            <person name="Leroy P."/>
            <person name="Mangenot S."/>
            <person name="Guilhot N."/>
            <person name="Le Gouis J."/>
            <person name="Balfourier F."/>
            <person name="Alaux M."/>
            <person name="Jamilloux V."/>
            <person name="Poulain J."/>
            <person name="Durand C."/>
            <person name="Bellec A."/>
            <person name="Gaspin C."/>
            <person name="Safar J."/>
            <person name="Dolezel J."/>
            <person name="Rogers J."/>
            <person name="Vandepoele K."/>
            <person name="Aury J.M."/>
            <person name="Mayer K."/>
            <person name="Berges H."/>
            <person name="Quesneville H."/>
            <person name="Wincker P."/>
            <person name="Feuillet C."/>
        </authorList>
    </citation>
    <scope>NUCLEOTIDE SEQUENCE</scope>
</reference>
<dbReference type="InterPro" id="IPR004827">
    <property type="entry name" value="bZIP"/>
</dbReference>
<dbReference type="AlphaFoldDB" id="A0A077RQQ8"/>
<evidence type="ECO:0000256" key="2">
    <source>
        <dbReference type="ARBA" id="ARBA00022682"/>
    </source>
</evidence>
<evidence type="ECO:0000259" key="5">
    <source>
        <dbReference type="PROSITE" id="PS00036"/>
    </source>
</evidence>
<protein>
    <recommendedName>
        <fullName evidence="5">BZIP domain-containing protein</fullName>
    </recommendedName>
</protein>
<accession>A0A077RQQ8</accession>
<dbReference type="GO" id="GO:0003700">
    <property type="term" value="F:DNA-binding transcription factor activity"/>
    <property type="evidence" value="ECO:0007669"/>
    <property type="project" value="InterPro"/>
</dbReference>
<evidence type="ECO:0000256" key="4">
    <source>
        <dbReference type="ARBA" id="ARBA00023242"/>
    </source>
</evidence>
<organism evidence="6">
    <name type="scientific">Triticum aestivum</name>
    <name type="common">Wheat</name>
    <dbReference type="NCBI Taxonomy" id="4565"/>
    <lineage>
        <taxon>Eukaryota</taxon>
        <taxon>Viridiplantae</taxon>
        <taxon>Streptophyta</taxon>
        <taxon>Embryophyta</taxon>
        <taxon>Tracheophyta</taxon>
        <taxon>Spermatophyta</taxon>
        <taxon>Magnoliopsida</taxon>
        <taxon>Liliopsida</taxon>
        <taxon>Poales</taxon>
        <taxon>Poaceae</taxon>
        <taxon>BOP clade</taxon>
        <taxon>Pooideae</taxon>
        <taxon>Triticodae</taxon>
        <taxon>Triticeae</taxon>
        <taxon>Triticinae</taxon>
        <taxon>Triticum</taxon>
    </lineage>
</organism>
<dbReference type="GO" id="GO:0005634">
    <property type="term" value="C:nucleus"/>
    <property type="evidence" value="ECO:0007669"/>
    <property type="project" value="UniProtKB-SubCell"/>
</dbReference>
<sequence length="220" mass="24275">MAVRLRPMTCRGRSERQCCSSVVRGSCAGGQAHVPAVMVHGQMNQVQQGQQPGPMMYLMALANDKFSMMGDVMGFGPNGYARMAVVPPPPPPQGGVGIVSPGSSDGWSAMTQADMTNYIGDGAMMENVHALEDHSSKRSINHRHRRVIKNHKSAARSRARNRHLHCCQNCWFLCNAISAIVAYIVDLEAELDYLKEEKACLKDEELVEKMMEQSKEKVTI</sequence>
<gene>
    <name evidence="6" type="ORF">TRAES_3BF111600040CFD_c1</name>
</gene>
<keyword evidence="3" id="KW-0238">DNA-binding</keyword>
<comment type="subcellular location">
    <subcellularLocation>
        <location evidence="1">Nucleus</location>
    </subcellularLocation>
</comment>
<proteinExistence type="predicted"/>
<dbReference type="GO" id="GO:0009738">
    <property type="term" value="P:abscisic acid-activated signaling pathway"/>
    <property type="evidence" value="ECO:0007669"/>
    <property type="project" value="UniProtKB-KW"/>
</dbReference>
<name>A0A077RQQ8_WHEAT</name>
<dbReference type="GO" id="GO:0003677">
    <property type="term" value="F:DNA binding"/>
    <property type="evidence" value="ECO:0007669"/>
    <property type="project" value="UniProtKB-KW"/>
</dbReference>
<evidence type="ECO:0000313" key="6">
    <source>
        <dbReference type="EMBL" id="CDM81877.1"/>
    </source>
</evidence>
<dbReference type="InterPro" id="IPR043452">
    <property type="entry name" value="BZIP46-like"/>
</dbReference>
<keyword evidence="2" id="KW-0938">Abscisic acid signaling pathway</keyword>
<evidence type="ECO:0000256" key="3">
    <source>
        <dbReference type="ARBA" id="ARBA00023125"/>
    </source>
</evidence>
<evidence type="ECO:0000256" key="1">
    <source>
        <dbReference type="ARBA" id="ARBA00004123"/>
    </source>
</evidence>
<dbReference type="PANTHER" id="PTHR22952">
    <property type="entry name" value="CAMP-RESPONSE ELEMENT BINDING PROTEIN-RELATED"/>
    <property type="match status" value="1"/>
</dbReference>
<keyword evidence="4" id="KW-0539">Nucleus</keyword>
<dbReference type="GO" id="GO:0045893">
    <property type="term" value="P:positive regulation of DNA-templated transcription"/>
    <property type="evidence" value="ECO:0007669"/>
    <property type="project" value="InterPro"/>
</dbReference>
<dbReference type="EMBL" id="HG670306">
    <property type="protein sequence ID" value="CDM81877.1"/>
    <property type="molecule type" value="Genomic_DNA"/>
</dbReference>
<dbReference type="HOGENOM" id="CLU_1258062_0_0_1"/>